<accession>A0AA38G8M5</accession>
<evidence type="ECO:0000256" key="1">
    <source>
        <dbReference type="SAM" id="Coils"/>
    </source>
</evidence>
<dbReference type="Proteomes" id="UP000824469">
    <property type="component" value="Unassembled WGS sequence"/>
</dbReference>
<gene>
    <name evidence="2" type="ORF">KI387_020261</name>
</gene>
<keyword evidence="3" id="KW-1185">Reference proteome</keyword>
<reference evidence="2 3" key="1">
    <citation type="journal article" date="2021" name="Nat. Plants">
        <title>The Taxus genome provides insights into paclitaxel biosynthesis.</title>
        <authorList>
            <person name="Xiong X."/>
            <person name="Gou J."/>
            <person name="Liao Q."/>
            <person name="Li Y."/>
            <person name="Zhou Q."/>
            <person name="Bi G."/>
            <person name="Li C."/>
            <person name="Du R."/>
            <person name="Wang X."/>
            <person name="Sun T."/>
            <person name="Guo L."/>
            <person name="Liang H."/>
            <person name="Lu P."/>
            <person name="Wu Y."/>
            <person name="Zhang Z."/>
            <person name="Ro D.K."/>
            <person name="Shang Y."/>
            <person name="Huang S."/>
            <person name="Yan J."/>
        </authorList>
    </citation>
    <scope>NUCLEOTIDE SEQUENCE [LARGE SCALE GENOMIC DNA]</scope>
    <source>
        <strain evidence="2">Ta-2019</strain>
    </source>
</reference>
<feature type="non-terminal residue" evidence="2">
    <location>
        <position position="1"/>
    </location>
</feature>
<keyword evidence="1" id="KW-0175">Coiled coil</keyword>
<dbReference type="EMBL" id="JAHRHJ020000004">
    <property type="protein sequence ID" value="KAH9318492.1"/>
    <property type="molecule type" value="Genomic_DNA"/>
</dbReference>
<comment type="caution">
    <text evidence="2">The sequence shown here is derived from an EMBL/GenBank/DDBJ whole genome shotgun (WGS) entry which is preliminary data.</text>
</comment>
<evidence type="ECO:0000313" key="2">
    <source>
        <dbReference type="EMBL" id="KAH9318492.1"/>
    </source>
</evidence>
<feature type="coiled-coil region" evidence="1">
    <location>
        <begin position="31"/>
        <end position="58"/>
    </location>
</feature>
<name>A0AA38G8M5_TAXCH</name>
<organism evidence="2 3">
    <name type="scientific">Taxus chinensis</name>
    <name type="common">Chinese yew</name>
    <name type="synonym">Taxus wallichiana var. chinensis</name>
    <dbReference type="NCBI Taxonomy" id="29808"/>
    <lineage>
        <taxon>Eukaryota</taxon>
        <taxon>Viridiplantae</taxon>
        <taxon>Streptophyta</taxon>
        <taxon>Embryophyta</taxon>
        <taxon>Tracheophyta</taxon>
        <taxon>Spermatophyta</taxon>
        <taxon>Pinopsida</taxon>
        <taxon>Pinidae</taxon>
        <taxon>Conifers II</taxon>
        <taxon>Cupressales</taxon>
        <taxon>Taxaceae</taxon>
        <taxon>Taxus</taxon>
    </lineage>
</organism>
<protein>
    <submittedName>
        <fullName evidence="2">Uncharacterized protein</fullName>
    </submittedName>
</protein>
<proteinExistence type="predicted"/>
<evidence type="ECO:0000313" key="3">
    <source>
        <dbReference type="Proteomes" id="UP000824469"/>
    </source>
</evidence>
<sequence>LNVSSATGKKGRNLLLKPAFLWSSLPQTSTHSRMKAQVLKHEERIKILRKEITQLKEGPKEKAIDNNPMFEAKIEEISKKLGALEESLRNIIYKQIDHLCIHKAFLDFIEIQVKQFCNLSNIPPGLWKGGKEKRLATSTIDMEDSSQLTSH</sequence>
<dbReference type="AlphaFoldDB" id="A0AA38G8M5"/>